<dbReference type="Pfam" id="PF09485">
    <property type="entry name" value="CRISPR_Cse2"/>
    <property type="match status" value="1"/>
</dbReference>
<gene>
    <name evidence="1" type="ORF">JS528_00140</name>
</gene>
<keyword evidence="2" id="KW-1185">Reference proteome</keyword>
<dbReference type="Proteomes" id="UP000773064">
    <property type="component" value="Unassembled WGS sequence"/>
</dbReference>
<evidence type="ECO:0000313" key="2">
    <source>
        <dbReference type="Proteomes" id="UP000773064"/>
    </source>
</evidence>
<dbReference type="InterPro" id="IPR038287">
    <property type="entry name" value="Cse2_sf"/>
</dbReference>
<reference evidence="1 2" key="1">
    <citation type="journal article" date="2021" name="Environ. Microbiol.">
        <title>Genetic insights into the dark matter of the mammalian gut microbiota through targeted genome reconstruction.</title>
        <authorList>
            <person name="Lugli G.A."/>
            <person name="Alessandri G."/>
            <person name="Milani C."/>
            <person name="Viappiani A."/>
            <person name="Fontana F."/>
            <person name="Tarracchini C."/>
            <person name="Mancabelli L."/>
            <person name="Argentini C."/>
            <person name="Ruiz L."/>
            <person name="Margolles A."/>
            <person name="van Sinderen D."/>
            <person name="Turroni F."/>
            <person name="Ventura M."/>
        </authorList>
    </citation>
    <scope>NUCLEOTIDE SEQUENCE [LARGE SCALE GENOMIC DNA]</scope>
    <source>
        <strain evidence="1 2">MA2</strain>
    </source>
</reference>
<evidence type="ECO:0000313" key="1">
    <source>
        <dbReference type="EMBL" id="MBT1171794.1"/>
    </source>
</evidence>
<name>A0ABS5ULL2_9BIFI</name>
<dbReference type="EMBL" id="JAFEJS010000001">
    <property type="protein sequence ID" value="MBT1171794.1"/>
    <property type="molecule type" value="Genomic_DNA"/>
</dbReference>
<comment type="caution">
    <text evidence="1">The sequence shown here is derived from an EMBL/GenBank/DDBJ whole genome shotgun (WGS) entry which is preliminary data.</text>
</comment>
<dbReference type="InterPro" id="IPR013382">
    <property type="entry name" value="CRISPR-assoc_prot_Cse2"/>
</dbReference>
<proteinExistence type="predicted"/>
<dbReference type="Gene3D" id="1.10.520.40">
    <property type="entry name" value="CRISPR-associated protein Cse2"/>
    <property type="match status" value="1"/>
</dbReference>
<sequence>MGRYYSQDTAKALAEFVDRKIQGLQDKYTGRDGGTPESRARLARLRRGLDGAEPSWMMIGDELFTGWPDSLPDPDVADEEIRAAKAALELYALHQQSRRDRMAQRPGQEPSKQMTFGRACRLIEPPDSDSGRMNPVLSKLRFIEGAPDFDGVVRGIRGLVMLMRRPGKPVSLNYRSLTRDLYRLQFPDCRAQVFERWSSDYFSAPSTRNDNNV</sequence>
<protein>
    <submittedName>
        <fullName evidence="1">Type I-E CRISPR-associated protein Cse2/CasB</fullName>
    </submittedName>
</protein>
<dbReference type="NCBIfam" id="TIGR02548">
    <property type="entry name" value="casB_cse2"/>
    <property type="match status" value="1"/>
</dbReference>
<organism evidence="1 2">
    <name type="scientific">Bifidobacterium santillanense</name>
    <dbReference type="NCBI Taxonomy" id="2809028"/>
    <lineage>
        <taxon>Bacteria</taxon>
        <taxon>Bacillati</taxon>
        <taxon>Actinomycetota</taxon>
        <taxon>Actinomycetes</taxon>
        <taxon>Bifidobacteriales</taxon>
        <taxon>Bifidobacteriaceae</taxon>
        <taxon>Bifidobacterium</taxon>
    </lineage>
</organism>
<dbReference type="RefSeq" id="WP_214357088.1">
    <property type="nucleotide sequence ID" value="NZ_JAFEJS010000001.1"/>
</dbReference>
<accession>A0ABS5ULL2</accession>